<evidence type="ECO:0000256" key="2">
    <source>
        <dbReference type="ARBA" id="ARBA00022801"/>
    </source>
</evidence>
<dbReference type="PANTHER" id="PTHR11070">
    <property type="entry name" value="UVRD / RECB / PCRA DNA HELICASE FAMILY MEMBER"/>
    <property type="match status" value="1"/>
</dbReference>
<dbReference type="InterPro" id="IPR000212">
    <property type="entry name" value="DNA_helicase_UvrD/REP"/>
</dbReference>
<evidence type="ECO:0000259" key="7">
    <source>
        <dbReference type="PROSITE" id="PS51198"/>
    </source>
</evidence>
<sequence length="779" mass="88415">MSELKLSHSNYDKDGVRLEVVQEEEKLLQVVKESIQREQVRSRERGGRAEMDGKRLLELRDEIAMAKPEDLPMLFEQMHHLAALHIQRGRGVSGKINLSSPYFAHIRLEENGRKRDILIGACSYLNTQAGIRIVDWRNAPITKIYYCYKEGDEYEEQLGDRLVNGIVLARRSVSIVDGVLIRVSSEQGMWLRQEDGTWQRSQRKSSHLQSSRKERGAFCRSLVAETGMAFQKDKYLSELASQLDPEQFAIVSQLDPAFIAIQGVAGSGKTTVGLHRMAYLHYLNPERYRPERMMVIVHHSSLVRYTSRVLPSLGVVGVPILTFARLNSRLIASHFPKLALRLNGETPLLVARVKSHLVMLRTIHRKVEEISQKIETKIQETIMKWPKGAENARAAWKLSQQGVASLDERLSRFVQWLKGEREFDDNASLSLLHPITRGALENKVAELRPLVRRVSEVWEEILTDRTLLGHAFRESEFSQAQLDQVHEWCVRQSRIRAEGGREGETSSLDLQDHALLLRLWQMLRGPLLGKESKPIRLTHLFVDEVQDANPIALRVLIDLCDKRQCITLAGDAAQRMVAGEEEEGFDWSALLQELSFSLKTVKPLQVSYRCTAEVTSFSRQVLGPYAHEVEPTIVQPGPPVEVFGFDSAGETISFLADALKELFSHSPYAHIALIARFEAQADLYYEGLLRAEVPLLRRIKDFDFTWEPGVDVTDVSQTKGLEFDEVILLEVNQASYPDSYAARRALYIGATRTSYLLWCITVGVPSPLIPKEFFSPGAF</sequence>
<gene>
    <name evidence="8" type="ORF">BCY86_04875</name>
</gene>
<evidence type="ECO:0000256" key="5">
    <source>
        <dbReference type="ARBA" id="ARBA00034923"/>
    </source>
</evidence>
<dbReference type="GO" id="GO:0016787">
    <property type="term" value="F:hydrolase activity"/>
    <property type="evidence" value="ECO:0007669"/>
    <property type="project" value="UniProtKB-UniRule"/>
</dbReference>
<accession>A0A1L6MXA3</accession>
<dbReference type="EMBL" id="CP016908">
    <property type="protein sequence ID" value="APS00086.1"/>
    <property type="molecule type" value="Genomic_DNA"/>
</dbReference>
<dbReference type="InterPro" id="IPR027785">
    <property type="entry name" value="UvrD-like_helicase_C"/>
</dbReference>
<dbReference type="InterPro" id="IPR014016">
    <property type="entry name" value="UvrD-like_ATP-bd"/>
</dbReference>
<dbReference type="PANTHER" id="PTHR11070:SF2">
    <property type="entry name" value="ATP-DEPENDENT DNA HELICASE SRS2"/>
    <property type="match status" value="1"/>
</dbReference>
<dbReference type="GO" id="GO:0005524">
    <property type="term" value="F:ATP binding"/>
    <property type="evidence" value="ECO:0007669"/>
    <property type="project" value="UniProtKB-UniRule"/>
</dbReference>
<evidence type="ECO:0000256" key="3">
    <source>
        <dbReference type="ARBA" id="ARBA00022806"/>
    </source>
</evidence>
<keyword evidence="3 6" id="KW-0347">Helicase</keyword>
<reference evidence="8 9" key="1">
    <citation type="submission" date="2016-08" db="EMBL/GenBank/DDBJ databases">
        <title>Identification and validation of antigenic proteins from Pajaroellobacter abortibovis using de-novo genome sequence assembly and reverse vaccinology.</title>
        <authorList>
            <person name="Welly B.T."/>
            <person name="Miller M.R."/>
            <person name="Stott J.L."/>
            <person name="Blanchard M.T."/>
            <person name="Islas-Trejo A.D."/>
            <person name="O'Rourke S.M."/>
            <person name="Young A.E."/>
            <person name="Medrano J.F."/>
            <person name="Van Eenennaam A.L."/>
        </authorList>
    </citation>
    <scope>NUCLEOTIDE SEQUENCE [LARGE SCALE GENOMIC DNA]</scope>
    <source>
        <strain evidence="8 9">BTF92-0548A/99-0131</strain>
    </source>
</reference>
<dbReference type="OrthoDB" id="7211215at2"/>
<dbReference type="RefSeq" id="WP_075276752.1">
    <property type="nucleotide sequence ID" value="NZ_CP016908.1"/>
</dbReference>
<evidence type="ECO:0000313" key="8">
    <source>
        <dbReference type="EMBL" id="APS00086.1"/>
    </source>
</evidence>
<dbReference type="InterPro" id="IPR027417">
    <property type="entry name" value="P-loop_NTPase"/>
</dbReference>
<organism evidence="8 9">
    <name type="scientific">Pajaroellobacter abortibovis</name>
    <dbReference type="NCBI Taxonomy" id="1882918"/>
    <lineage>
        <taxon>Bacteria</taxon>
        <taxon>Pseudomonadati</taxon>
        <taxon>Myxococcota</taxon>
        <taxon>Polyangia</taxon>
        <taxon>Polyangiales</taxon>
        <taxon>Polyangiaceae</taxon>
    </lineage>
</organism>
<name>A0A1L6MXA3_9BACT</name>
<dbReference type="PROSITE" id="PS51198">
    <property type="entry name" value="UVRD_HELICASE_ATP_BIND"/>
    <property type="match status" value="1"/>
</dbReference>
<dbReference type="STRING" id="1882918.BCY86_04875"/>
<keyword evidence="1 6" id="KW-0547">Nucleotide-binding</keyword>
<dbReference type="SUPFAM" id="SSF52540">
    <property type="entry name" value="P-loop containing nucleoside triphosphate hydrolases"/>
    <property type="match status" value="1"/>
</dbReference>
<dbReference type="GO" id="GO:0000725">
    <property type="term" value="P:recombinational repair"/>
    <property type="evidence" value="ECO:0007669"/>
    <property type="project" value="TreeGrafter"/>
</dbReference>
<feature type="binding site" evidence="6">
    <location>
        <begin position="263"/>
        <end position="270"/>
    </location>
    <ligand>
        <name>ATP</name>
        <dbReference type="ChEBI" id="CHEBI:30616"/>
    </ligand>
</feature>
<dbReference type="GO" id="GO:0003677">
    <property type="term" value="F:DNA binding"/>
    <property type="evidence" value="ECO:0007669"/>
    <property type="project" value="InterPro"/>
</dbReference>
<dbReference type="KEGG" id="pabo:BCY86_04875"/>
<dbReference type="GO" id="GO:0005829">
    <property type="term" value="C:cytosol"/>
    <property type="evidence" value="ECO:0007669"/>
    <property type="project" value="TreeGrafter"/>
</dbReference>
<feature type="domain" description="UvrD-like helicase ATP-binding" evidence="7">
    <location>
        <begin position="242"/>
        <end position="611"/>
    </location>
</feature>
<keyword evidence="2 6" id="KW-0378">Hydrolase</keyword>
<dbReference type="Gene3D" id="3.40.50.300">
    <property type="entry name" value="P-loop containing nucleotide triphosphate hydrolases"/>
    <property type="match status" value="2"/>
</dbReference>
<dbReference type="AlphaFoldDB" id="A0A1L6MXA3"/>
<protein>
    <recommendedName>
        <fullName evidence="5">DNA 3'-5' helicase II</fullName>
    </recommendedName>
</protein>
<keyword evidence="4 6" id="KW-0067">ATP-binding</keyword>
<evidence type="ECO:0000256" key="1">
    <source>
        <dbReference type="ARBA" id="ARBA00022741"/>
    </source>
</evidence>
<evidence type="ECO:0000256" key="4">
    <source>
        <dbReference type="ARBA" id="ARBA00022840"/>
    </source>
</evidence>
<evidence type="ECO:0000256" key="6">
    <source>
        <dbReference type="PROSITE-ProRule" id="PRU00560"/>
    </source>
</evidence>
<dbReference type="Pfam" id="PF00580">
    <property type="entry name" value="UvrD-helicase"/>
    <property type="match status" value="1"/>
</dbReference>
<evidence type="ECO:0000313" key="9">
    <source>
        <dbReference type="Proteomes" id="UP000185544"/>
    </source>
</evidence>
<dbReference type="GO" id="GO:0043138">
    <property type="term" value="F:3'-5' DNA helicase activity"/>
    <property type="evidence" value="ECO:0007669"/>
    <property type="project" value="TreeGrafter"/>
</dbReference>
<dbReference type="Proteomes" id="UP000185544">
    <property type="component" value="Chromosome"/>
</dbReference>
<keyword evidence="9" id="KW-1185">Reference proteome</keyword>
<proteinExistence type="predicted"/>
<dbReference type="Pfam" id="PF13538">
    <property type="entry name" value="UvrD_C_2"/>
    <property type="match status" value="1"/>
</dbReference>